<keyword evidence="1" id="KW-1185">Reference proteome</keyword>
<name>A0A915JB99_ROMCU</name>
<reference evidence="2" key="1">
    <citation type="submission" date="2022-11" db="UniProtKB">
        <authorList>
            <consortium name="WormBaseParasite"/>
        </authorList>
    </citation>
    <scope>IDENTIFICATION</scope>
</reference>
<dbReference type="WBParaSite" id="nRc.2.0.1.t23773-RA">
    <property type="protein sequence ID" value="nRc.2.0.1.t23773-RA"/>
    <property type="gene ID" value="nRc.2.0.1.g23773"/>
</dbReference>
<organism evidence="1 2">
    <name type="scientific">Romanomermis culicivorax</name>
    <name type="common">Nematode worm</name>
    <dbReference type="NCBI Taxonomy" id="13658"/>
    <lineage>
        <taxon>Eukaryota</taxon>
        <taxon>Metazoa</taxon>
        <taxon>Ecdysozoa</taxon>
        <taxon>Nematoda</taxon>
        <taxon>Enoplea</taxon>
        <taxon>Dorylaimia</taxon>
        <taxon>Mermithida</taxon>
        <taxon>Mermithoidea</taxon>
        <taxon>Mermithidae</taxon>
        <taxon>Romanomermis</taxon>
    </lineage>
</organism>
<evidence type="ECO:0000313" key="2">
    <source>
        <dbReference type="WBParaSite" id="nRc.2.0.1.t23773-RA"/>
    </source>
</evidence>
<accession>A0A915JB99</accession>
<protein>
    <submittedName>
        <fullName evidence="2">Uncharacterized protein</fullName>
    </submittedName>
</protein>
<dbReference type="Proteomes" id="UP000887565">
    <property type="component" value="Unplaced"/>
</dbReference>
<sequence>MFDEHVVVGIQFNGLQKFGKDKFPHIDDKLRPFSFGCFQQKRGNLRNLDILDLEISSRLEVTF</sequence>
<evidence type="ECO:0000313" key="1">
    <source>
        <dbReference type="Proteomes" id="UP000887565"/>
    </source>
</evidence>
<proteinExistence type="predicted"/>
<dbReference type="AlphaFoldDB" id="A0A915JB99"/>